<proteinExistence type="inferred from homology"/>
<feature type="domain" description="HTH lysR-type" evidence="5">
    <location>
        <begin position="1"/>
        <end position="59"/>
    </location>
</feature>
<dbReference type="InterPro" id="IPR036388">
    <property type="entry name" value="WH-like_DNA-bd_sf"/>
</dbReference>
<evidence type="ECO:0000313" key="6">
    <source>
        <dbReference type="EMBL" id="MFD2265168.1"/>
    </source>
</evidence>
<gene>
    <name evidence="6" type="ORF">ACFSM5_19855</name>
</gene>
<dbReference type="Gene3D" id="3.40.190.290">
    <property type="match status" value="1"/>
</dbReference>
<dbReference type="InterPro" id="IPR058163">
    <property type="entry name" value="LysR-type_TF_proteobact-type"/>
</dbReference>
<keyword evidence="2" id="KW-0805">Transcription regulation</keyword>
<dbReference type="PANTHER" id="PTHR30537:SF5">
    <property type="entry name" value="HTH-TYPE TRANSCRIPTIONAL ACTIVATOR TTDR-RELATED"/>
    <property type="match status" value="1"/>
</dbReference>
<keyword evidence="3" id="KW-0238">DNA-binding</keyword>
<evidence type="ECO:0000256" key="4">
    <source>
        <dbReference type="ARBA" id="ARBA00023163"/>
    </source>
</evidence>
<dbReference type="EMBL" id="JBHUIP010000016">
    <property type="protein sequence ID" value="MFD2265168.1"/>
    <property type="molecule type" value="Genomic_DNA"/>
</dbReference>
<dbReference type="InterPro" id="IPR036390">
    <property type="entry name" value="WH_DNA-bd_sf"/>
</dbReference>
<dbReference type="SUPFAM" id="SSF53850">
    <property type="entry name" value="Periplasmic binding protein-like II"/>
    <property type="match status" value="1"/>
</dbReference>
<dbReference type="Gene3D" id="1.10.10.10">
    <property type="entry name" value="Winged helix-like DNA-binding domain superfamily/Winged helix DNA-binding domain"/>
    <property type="match status" value="1"/>
</dbReference>
<dbReference type="Pfam" id="PF00126">
    <property type="entry name" value="HTH_1"/>
    <property type="match status" value="1"/>
</dbReference>
<organism evidence="6 7">
    <name type="scientific">Lacibacterium aquatile</name>
    <dbReference type="NCBI Taxonomy" id="1168082"/>
    <lineage>
        <taxon>Bacteria</taxon>
        <taxon>Pseudomonadati</taxon>
        <taxon>Pseudomonadota</taxon>
        <taxon>Alphaproteobacteria</taxon>
        <taxon>Rhodospirillales</taxon>
        <taxon>Rhodospirillaceae</taxon>
    </lineage>
</organism>
<accession>A0ABW5DVL8</accession>
<name>A0ABW5DVL8_9PROT</name>
<dbReference type="Proteomes" id="UP001597295">
    <property type="component" value="Unassembled WGS sequence"/>
</dbReference>
<keyword evidence="4" id="KW-0804">Transcription</keyword>
<evidence type="ECO:0000256" key="3">
    <source>
        <dbReference type="ARBA" id="ARBA00023125"/>
    </source>
</evidence>
<dbReference type="Pfam" id="PF03466">
    <property type="entry name" value="LysR_substrate"/>
    <property type="match status" value="1"/>
</dbReference>
<evidence type="ECO:0000313" key="7">
    <source>
        <dbReference type="Proteomes" id="UP001597295"/>
    </source>
</evidence>
<dbReference type="CDD" id="cd08422">
    <property type="entry name" value="PBP2_CrgA_like"/>
    <property type="match status" value="1"/>
</dbReference>
<dbReference type="InterPro" id="IPR000847">
    <property type="entry name" value="LysR_HTH_N"/>
</dbReference>
<dbReference type="SUPFAM" id="SSF46785">
    <property type="entry name" value="Winged helix' DNA-binding domain"/>
    <property type="match status" value="1"/>
</dbReference>
<sequence length="301" mass="32833">MDRLRAFEVFSAVAARGSFTKAADALDTSPANVTRYVNELEAHLGTRLLNRSSRRLSLTEGGAALFEKLRGILDDVTEAEALATASSVTPKGRLRINAPVSFGILHLAPLWPGFLVKYPEVELDVVLSDRVVDIVEEGYDLAVRISRGGATSLVARRLAASRNVAVASPDYLKRHGVLSTPADLAGHRCIGYSYNVTAEDWHFFDAAGQPVVQKVRFGFHTNNGDTARSAALGGIGITWQPTFIIGQDLKAGRLVPVLPEYRMADIDILAAYPSRRHLSAKVRMMVDYLAQSFTGVPVWDR</sequence>
<evidence type="ECO:0000259" key="5">
    <source>
        <dbReference type="PROSITE" id="PS50931"/>
    </source>
</evidence>
<evidence type="ECO:0000256" key="2">
    <source>
        <dbReference type="ARBA" id="ARBA00023015"/>
    </source>
</evidence>
<reference evidence="7" key="1">
    <citation type="journal article" date="2019" name="Int. J. Syst. Evol. Microbiol.">
        <title>The Global Catalogue of Microorganisms (GCM) 10K type strain sequencing project: providing services to taxonomists for standard genome sequencing and annotation.</title>
        <authorList>
            <consortium name="The Broad Institute Genomics Platform"/>
            <consortium name="The Broad Institute Genome Sequencing Center for Infectious Disease"/>
            <person name="Wu L."/>
            <person name="Ma J."/>
        </authorList>
    </citation>
    <scope>NUCLEOTIDE SEQUENCE [LARGE SCALE GENOMIC DNA]</scope>
    <source>
        <strain evidence="7">CGMCC 1.19062</strain>
    </source>
</reference>
<dbReference type="PANTHER" id="PTHR30537">
    <property type="entry name" value="HTH-TYPE TRANSCRIPTIONAL REGULATOR"/>
    <property type="match status" value="1"/>
</dbReference>
<evidence type="ECO:0000256" key="1">
    <source>
        <dbReference type="ARBA" id="ARBA00009437"/>
    </source>
</evidence>
<keyword evidence="7" id="KW-1185">Reference proteome</keyword>
<comment type="similarity">
    <text evidence="1">Belongs to the LysR transcriptional regulatory family.</text>
</comment>
<dbReference type="RefSeq" id="WP_379878340.1">
    <property type="nucleotide sequence ID" value="NZ_JBHUIP010000016.1"/>
</dbReference>
<comment type="caution">
    <text evidence="6">The sequence shown here is derived from an EMBL/GenBank/DDBJ whole genome shotgun (WGS) entry which is preliminary data.</text>
</comment>
<protein>
    <submittedName>
        <fullName evidence="6">LysR substrate-binding domain-containing protein</fullName>
    </submittedName>
</protein>
<dbReference type="PROSITE" id="PS50931">
    <property type="entry name" value="HTH_LYSR"/>
    <property type="match status" value="1"/>
</dbReference>
<dbReference type="InterPro" id="IPR005119">
    <property type="entry name" value="LysR_subst-bd"/>
</dbReference>